<comment type="caution">
    <text evidence="2">The sequence shown here is derived from an EMBL/GenBank/DDBJ whole genome shotgun (WGS) entry which is preliminary data.</text>
</comment>
<dbReference type="RefSeq" id="WP_050530835.1">
    <property type="nucleotide sequence ID" value="NZ_AQQZ01000004.1"/>
</dbReference>
<keyword evidence="1" id="KW-1133">Transmembrane helix</keyword>
<dbReference type="AlphaFoldDB" id="A0A0L1JPI3"/>
<evidence type="ECO:0000313" key="3">
    <source>
        <dbReference type="Proteomes" id="UP000036938"/>
    </source>
</evidence>
<keyword evidence="1" id="KW-0812">Transmembrane</keyword>
<dbReference type="Pfam" id="PF20398">
    <property type="entry name" value="DUF6691"/>
    <property type="match status" value="1"/>
</dbReference>
<proteinExistence type="predicted"/>
<dbReference type="PATRIC" id="fig|1317121.7.peg.2791"/>
<evidence type="ECO:0000313" key="2">
    <source>
        <dbReference type="EMBL" id="KNG93641.1"/>
    </source>
</evidence>
<feature type="transmembrane region" description="Helical" evidence="1">
    <location>
        <begin position="106"/>
        <end position="131"/>
    </location>
</feature>
<organism evidence="2 3">
    <name type="scientific">Pseudaestuariivita atlantica</name>
    <dbReference type="NCBI Taxonomy" id="1317121"/>
    <lineage>
        <taxon>Bacteria</taxon>
        <taxon>Pseudomonadati</taxon>
        <taxon>Pseudomonadota</taxon>
        <taxon>Alphaproteobacteria</taxon>
        <taxon>Rhodobacterales</taxon>
        <taxon>Paracoccaceae</taxon>
        <taxon>Pseudaestuariivita</taxon>
    </lineage>
</organism>
<keyword evidence="3" id="KW-1185">Reference proteome</keyword>
<dbReference type="STRING" id="1317121.ATO11_10575"/>
<reference evidence="2 3" key="1">
    <citation type="journal article" date="2015" name="Int. J. Syst. Evol. Microbiol.">
        <title>Aestuariivita atlantica sp. nov., isolated from deep sea sediment of the Atlantic Ocean.</title>
        <authorList>
            <person name="Li G."/>
            <person name="Lai Q."/>
            <person name="Du Y."/>
            <person name="Liu X."/>
            <person name="Sun F."/>
            <person name="Shao Z."/>
        </authorList>
    </citation>
    <scope>NUCLEOTIDE SEQUENCE [LARGE SCALE GENOMIC DNA]</scope>
    <source>
        <strain evidence="2 3">22II-S11-z3</strain>
    </source>
</reference>
<accession>A0A0L1JPI3</accession>
<dbReference type="Proteomes" id="UP000036938">
    <property type="component" value="Unassembled WGS sequence"/>
</dbReference>
<feature type="transmembrane region" description="Helical" evidence="1">
    <location>
        <begin position="41"/>
        <end position="59"/>
    </location>
</feature>
<keyword evidence="1" id="KW-0472">Membrane</keyword>
<gene>
    <name evidence="2" type="ORF">ATO11_10575</name>
</gene>
<dbReference type="EMBL" id="AQQZ01000004">
    <property type="protein sequence ID" value="KNG93641.1"/>
    <property type="molecule type" value="Genomic_DNA"/>
</dbReference>
<name>A0A0L1JPI3_9RHOB</name>
<sequence length="141" mass="14671">MRGLIAATSGALFGIGLLISGMVDTNRVQGWLDIFGDWDPTLAFVLGGAIIPMAIAWRVSEYRKAPVAGGTFPLPLEQKVTTDLAVGSMIFGAGWGLAGLCPGPSFAALSFGGWEGLLFVGSMIGGMLLAVPARHFRNSMA</sequence>
<evidence type="ECO:0000256" key="1">
    <source>
        <dbReference type="SAM" id="Phobius"/>
    </source>
</evidence>
<feature type="transmembrane region" description="Helical" evidence="1">
    <location>
        <begin position="80"/>
        <end position="100"/>
    </location>
</feature>
<protein>
    <submittedName>
        <fullName evidence="2">Membrane protein</fullName>
    </submittedName>
</protein>
<dbReference type="OrthoDB" id="9790409at2"/>
<dbReference type="InterPro" id="IPR046513">
    <property type="entry name" value="DUF6691"/>
</dbReference>